<keyword evidence="2" id="KW-0560">Oxidoreductase</keyword>
<feature type="transmembrane region" description="Helical" evidence="3">
    <location>
        <begin position="236"/>
        <end position="258"/>
    </location>
</feature>
<name>A0ABN8LJ13_9CNID</name>
<dbReference type="PROSITE" id="PS00061">
    <property type="entry name" value="ADH_SHORT"/>
    <property type="match status" value="3"/>
</dbReference>
<dbReference type="InterPro" id="IPR036291">
    <property type="entry name" value="NAD(P)-bd_dom_sf"/>
</dbReference>
<accession>A0ABN8LJ13</accession>
<dbReference type="Gene3D" id="3.40.50.720">
    <property type="entry name" value="NAD(P)-binding Rossmann-like Domain"/>
    <property type="match status" value="5"/>
</dbReference>
<sequence>MLHFNIRCSILEPGPVGTELGGNMEAWHKKYDKPTADEESSKLLQAFTGKLWPMALKHNQDVKEVAEIVKTIVLSDKPNLRYQTNKNFHPDEVNAKLADPTGNVIVDLMVKKYFDKEYLTTSSRAHYVPYPPCRLPTMLYALNVMCPLRRVPEIALGSKPPLVTRIARTGLGTRLSPTVEESGIQNFNPADEGEKVHIYFFIFLLVCSPNSLACGHRRISGRRFSPPKSNIKKDMSLQIVLISGCSSGIGLATAVLLAKDAEKRFKVYATMRNLAKKGQLEEEGKEQLGDTLIIKQMDVCSDESVTKVVKEVLDAEGKIDVLFNNAGVALLTIMECVPVDMAKELFEVNFFGTLRLIQAVLPGMKERRSGCIINNSSHIGIVGVPFNEIYASSKFAMEGLTEAMAPTLLHFNIRCSILEPGPVGTELGGNMEAWHKKYDKPTADEESSKLLQAFTGKLWPMAFKVIQDVKEVAEIVKTIVLSDKPNLRYQTNKNFNPDEVKAKLSDPTGNVMVDLMVKKPGFLRTRINIGMSSQIVLISGCSSGIGLATAAHLAKDAEKRFKVYATMRNLAKKGQLEEEGKEQLGDSLIIKQMDVSSDESVKKVVKEVLDTEGKIDVLFNNAGLGLITPLQCTTMEMAKELFEVNFFGTLRLIQAVLPGMKARQNGCIINNSSHGGIVSCPFLELYCSSKFAMEGLIEGMAPLMLHFNIRCAILEPGPVTSSIFGNVEAWTKKYDRPTTDPKTTEIFQTFEQRFYSAFDENMVQSGSEVAEIVKNIILSEKPNLRYHTNEKFNPEQVKAKLSDPTGNVLFDLINKTYLMAPQIVLISGCSSGIGLATAVLLAKDAEKRFKVYATMRNLAKKGQLEEEGKDQLGDTLIIKQMDVSSDESVKKSVQEILDTEGKIDVLFNNAGLALSSLLECVPINMAKELFEVNFFGTLRLIQAVLPGMKAKRSGFIINNSSHFGIVGPPFYDLYAASKFAVEGLTESLAPALRHFDIRCSLLEPGPVMTPVMGNMEAWMKKYDMPTADQESLELQKTFMEGPFFQGMLANLQDVNELAAMVKNIILTDKPNLRYHTNAKFNPDEVKAKLADPTGNNMVDLMVKKYLVKEYGIGLAIAVLLAKDAEKRFKVYATMRNLAKKGKLEEEGKDQLGDTLIIKQLDVCSDESVKNTVQEILDAEEKIDVLCKYP</sequence>
<proteinExistence type="inferred from homology"/>
<feature type="transmembrane region" description="Helical" evidence="3">
    <location>
        <begin position="196"/>
        <end position="215"/>
    </location>
</feature>
<dbReference type="PANTHER" id="PTHR43391:SF86">
    <property type="entry name" value="SHORT-CHAIN DEHYDROGENASE_REDUCTASE FAMILY PROTEIN"/>
    <property type="match status" value="1"/>
</dbReference>
<organism evidence="4 5">
    <name type="scientific">Porites evermanni</name>
    <dbReference type="NCBI Taxonomy" id="104178"/>
    <lineage>
        <taxon>Eukaryota</taxon>
        <taxon>Metazoa</taxon>
        <taxon>Cnidaria</taxon>
        <taxon>Anthozoa</taxon>
        <taxon>Hexacorallia</taxon>
        <taxon>Scleractinia</taxon>
        <taxon>Fungiina</taxon>
        <taxon>Poritidae</taxon>
        <taxon>Porites</taxon>
    </lineage>
</organism>
<keyword evidence="3" id="KW-1133">Transmembrane helix</keyword>
<evidence type="ECO:0000313" key="4">
    <source>
        <dbReference type="EMBL" id="CAH3015923.1"/>
    </source>
</evidence>
<keyword evidence="3" id="KW-0472">Membrane</keyword>
<keyword evidence="5" id="KW-1185">Reference proteome</keyword>
<evidence type="ECO:0000256" key="3">
    <source>
        <dbReference type="SAM" id="Phobius"/>
    </source>
</evidence>
<dbReference type="Proteomes" id="UP001159427">
    <property type="component" value="Unassembled WGS sequence"/>
</dbReference>
<dbReference type="SUPFAM" id="SSF51735">
    <property type="entry name" value="NAD(P)-binding Rossmann-fold domains"/>
    <property type="match status" value="4"/>
</dbReference>
<dbReference type="EMBL" id="CALNXI010000031">
    <property type="protein sequence ID" value="CAH3015923.1"/>
    <property type="molecule type" value="Genomic_DNA"/>
</dbReference>
<reference evidence="4 5" key="1">
    <citation type="submission" date="2022-05" db="EMBL/GenBank/DDBJ databases">
        <authorList>
            <consortium name="Genoscope - CEA"/>
            <person name="William W."/>
        </authorList>
    </citation>
    <scope>NUCLEOTIDE SEQUENCE [LARGE SCALE GENOMIC DNA]</scope>
</reference>
<comment type="similarity">
    <text evidence="1">Belongs to the short-chain dehydrogenases/reductases (SDR) family.</text>
</comment>
<dbReference type="Pfam" id="PF00106">
    <property type="entry name" value="adh_short"/>
    <property type="match status" value="3"/>
</dbReference>
<evidence type="ECO:0000256" key="1">
    <source>
        <dbReference type="ARBA" id="ARBA00006484"/>
    </source>
</evidence>
<keyword evidence="3" id="KW-0812">Transmembrane</keyword>
<dbReference type="PANTHER" id="PTHR43391">
    <property type="entry name" value="RETINOL DEHYDROGENASE-RELATED"/>
    <property type="match status" value="1"/>
</dbReference>
<dbReference type="PRINTS" id="PR00081">
    <property type="entry name" value="GDHRDH"/>
</dbReference>
<comment type="caution">
    <text evidence="4">The sequence shown here is derived from an EMBL/GenBank/DDBJ whole genome shotgun (WGS) entry which is preliminary data.</text>
</comment>
<dbReference type="InterPro" id="IPR020904">
    <property type="entry name" value="Sc_DH/Rdtase_CS"/>
</dbReference>
<gene>
    <name evidence="4" type="ORF">PEVE_00023336</name>
</gene>
<evidence type="ECO:0000256" key="2">
    <source>
        <dbReference type="ARBA" id="ARBA00023002"/>
    </source>
</evidence>
<protein>
    <submittedName>
        <fullName evidence="4">Uncharacterized protein</fullName>
    </submittedName>
</protein>
<evidence type="ECO:0000313" key="5">
    <source>
        <dbReference type="Proteomes" id="UP001159427"/>
    </source>
</evidence>
<dbReference type="InterPro" id="IPR002347">
    <property type="entry name" value="SDR_fam"/>
</dbReference>
<dbReference type="PRINTS" id="PR00080">
    <property type="entry name" value="SDRFAMILY"/>
</dbReference>